<dbReference type="RefSeq" id="WP_249708085.1">
    <property type="nucleotide sequence ID" value="NZ_JAMFMB010000007.1"/>
</dbReference>
<organism evidence="3 4">
    <name type="scientific">Ruegeria spongiae</name>
    <dbReference type="NCBI Taxonomy" id="2942209"/>
    <lineage>
        <taxon>Bacteria</taxon>
        <taxon>Pseudomonadati</taxon>
        <taxon>Pseudomonadota</taxon>
        <taxon>Alphaproteobacteria</taxon>
        <taxon>Rhodobacterales</taxon>
        <taxon>Roseobacteraceae</taxon>
        <taxon>Ruegeria</taxon>
    </lineage>
</organism>
<proteinExistence type="predicted"/>
<comment type="caution">
    <text evidence="3">The sequence shown here is derived from an EMBL/GenBank/DDBJ whole genome shotgun (WGS) entry which is preliminary data.</text>
</comment>
<keyword evidence="1" id="KW-1133">Transmembrane helix</keyword>
<accession>A0ABT0Q0C2</accession>
<keyword evidence="4" id="KW-1185">Reference proteome</keyword>
<feature type="transmembrane region" description="Helical" evidence="1">
    <location>
        <begin position="53"/>
        <end position="76"/>
    </location>
</feature>
<evidence type="ECO:0000259" key="2">
    <source>
        <dbReference type="Pfam" id="PF21742"/>
    </source>
</evidence>
<keyword evidence="1" id="KW-0472">Membrane</keyword>
<dbReference type="EMBL" id="JAMFMB010000007">
    <property type="protein sequence ID" value="MCL6283321.1"/>
    <property type="molecule type" value="Genomic_DNA"/>
</dbReference>
<sequence length="79" mass="9070">MTQDILTTVFGWITLLNFAILGFSTIMIVVLKDRVADIHGRLFDMSPAEVRKAYFTYLANYKILTLIFCLTPWLALKLV</sequence>
<reference evidence="3" key="1">
    <citation type="submission" date="2022-05" db="EMBL/GenBank/DDBJ databases">
        <authorList>
            <person name="Park J.-S."/>
        </authorList>
    </citation>
    <scope>NUCLEOTIDE SEQUENCE</scope>
    <source>
        <strain evidence="3">2012CJ41-6</strain>
    </source>
</reference>
<feature type="domain" description="DUF6868" evidence="2">
    <location>
        <begin position="1"/>
        <end position="79"/>
    </location>
</feature>
<dbReference type="Proteomes" id="UP001203880">
    <property type="component" value="Unassembled WGS sequence"/>
</dbReference>
<evidence type="ECO:0000256" key="1">
    <source>
        <dbReference type="SAM" id="Phobius"/>
    </source>
</evidence>
<evidence type="ECO:0000313" key="4">
    <source>
        <dbReference type="Proteomes" id="UP001203880"/>
    </source>
</evidence>
<name>A0ABT0Q0C2_9RHOB</name>
<keyword evidence="1" id="KW-0812">Transmembrane</keyword>
<dbReference type="InterPro" id="IPR049220">
    <property type="entry name" value="DUF6868"/>
</dbReference>
<gene>
    <name evidence="3" type="ORF">M3P21_07225</name>
</gene>
<evidence type="ECO:0000313" key="3">
    <source>
        <dbReference type="EMBL" id="MCL6283321.1"/>
    </source>
</evidence>
<protein>
    <recommendedName>
        <fullName evidence="2">DUF6868 domain-containing protein</fullName>
    </recommendedName>
</protein>
<feature type="transmembrane region" description="Helical" evidence="1">
    <location>
        <begin position="12"/>
        <end position="32"/>
    </location>
</feature>
<dbReference type="Pfam" id="PF21742">
    <property type="entry name" value="DUF6868"/>
    <property type="match status" value="1"/>
</dbReference>